<evidence type="ECO:0000259" key="2">
    <source>
        <dbReference type="Pfam" id="PF18187"/>
    </source>
</evidence>
<dbReference type="InterPro" id="IPR041035">
    <property type="entry name" value="RIF5_SNase_1"/>
</dbReference>
<evidence type="ECO:0000313" key="4">
    <source>
        <dbReference type="EMBL" id="CCC94126.1"/>
    </source>
</evidence>
<name>G0UXK9_TRYCI</name>
<feature type="compositionally biased region" description="Acidic residues" evidence="1">
    <location>
        <begin position="632"/>
        <end position="642"/>
    </location>
</feature>
<reference evidence="4" key="1">
    <citation type="journal article" date="2012" name="Proc. Natl. Acad. Sci. U.S.A.">
        <title>Antigenic diversity is generated by distinct evolutionary mechanisms in African trypanosome species.</title>
        <authorList>
            <person name="Jackson A.P."/>
            <person name="Berry A."/>
            <person name="Aslett M."/>
            <person name="Allison H.C."/>
            <person name="Burton P."/>
            <person name="Vavrova-Anderson J."/>
            <person name="Brown R."/>
            <person name="Browne H."/>
            <person name="Corton N."/>
            <person name="Hauser H."/>
            <person name="Gamble J."/>
            <person name="Gilderthorp R."/>
            <person name="Marcello L."/>
            <person name="McQuillan J."/>
            <person name="Otto T.D."/>
            <person name="Quail M.A."/>
            <person name="Sanders M.J."/>
            <person name="van Tonder A."/>
            <person name="Ginger M.L."/>
            <person name="Field M.C."/>
            <person name="Barry J.D."/>
            <person name="Hertz-Fowler C."/>
            <person name="Berriman M."/>
        </authorList>
    </citation>
    <scope>NUCLEOTIDE SEQUENCE</scope>
    <source>
        <strain evidence="4">IL3000</strain>
    </source>
</reference>
<dbReference type="EMBL" id="HE575323">
    <property type="protein sequence ID" value="CCC94126.1"/>
    <property type="molecule type" value="Genomic_DNA"/>
</dbReference>
<dbReference type="Pfam" id="PF18187">
    <property type="entry name" value="RIF5_SNase_1"/>
    <property type="match status" value="1"/>
</dbReference>
<feature type="domain" description="TbRIF5 SNase" evidence="2">
    <location>
        <begin position="7"/>
        <end position="164"/>
    </location>
</feature>
<sequence length="1474" mass="163748">MGHTGLKRDNVLVPIKSVCWIAKNVFSVKVPLYRKTISCELTAVDIPRGTASVLENAVQLAVDMVERAPEKYLQQDYYTEFPLIGYGDVVFATNEGATEWASLQETLLRLGVGRIIRPVATRLENIIQAEKEGEECVNDRGSSITLCQWAMNMSRRESGEQFCKSFTGRIIDVLQGDVYVVRWDGVVSASDGAVSSVDGVVEGGAGSTSDGRFTNSLPPELVILDAVVCYPASTDAGYASLQWARQHLIFSRVEVCVHCISPSEMDVANNTQVFTYDQLRCARSTVRVIEKARGGDNIDDIGCALVSKGLGLVRQVVEAALPRAKNFHDVLRASYKYCCGVDSAPAAGVAVLGVEDEGWLLGESHVNNDSKESLKRFLGPGWGKELSVVALWKKAMYAGDMRCSQHDWPRRTRSHRPMRMMWNIEVPVRQRMTFEGTLQSFVLVRESLETSLSRRGGDHGTASEHAGGEIPQTPSLFLRAEVDVRVSHRALLRALEKDQATTCGCITINPPGDDEVQGRRLRVSIVYDRSMSIIPPGEKALIRVCVRGCGLDEYDEGNIDLPFLFSKDAECDVYRSEIKLDLQLPDGKEGAIFVLEIAVDFQGRRETLGQRAVYRLRDAAKLINDDYLSSESDSDVADDGGEEGAQNIGESRANGPTVNGAQQLLEGRGSELGKIPGEVDLNDILSERIYNSTVDFYFKIDSSKLSSENFMKDFRGWCEGMVYRDVACIPVGVAIINGHQGYVGDVLVYDGNSSVGTGCNECVRRSLLFELGSRWFSAEEHPPSSIGCAWLSIPKLLQKQYAVLIKEVVSEERQLRGSLFNQWSAHVSVMWAEVESVGIAVGKELIQWTSESADVLSSYELAKDGVDGQGAHQGVFCITHGTCRLWHVTEWELLNTPDSPGLARREGYRTSFPPPLSTWFLPTCLSLFSLSVFPRQLFSAHRKHHRSFVTKQGDPTTKQNSKLHVDAAFMRLNRHFLSNLYASNLERMPLSLRNVNRAFCDSLMREEFPKMTDAGEEILYAVEGVFSALASLIFMLTPQASAAKLSSHAYGCVYDLLDSDFRQHCGVSVPKVCHSAVLYRVYPQPQSDANNQKKVEPFLFLGPRCSSADEILGDRLSVLPNDKFIIRRIVSALGIESLTGSHTAACPPSDCSSNFDISGDREVTRLLERGGEACYPMASRGIPSDPLVASTPRFYRPLPWLAVLGQPVFVRNEVDPSSADLSGGEQMQKRHVAVTYVPMHCTSSKAYKSFSYGQCKRQLIYQQEMKRSMNGSGVKDYFSLLLRSNKSARAEGSLRRVFPDGALRVYGTANEPLFLYYLSRRQLRFRLGALWPSILEGPGGAKDTTHAELEAEEELLKNVAEAVRRIIKMVKEKTDMRDSCSEGCDGQSAPPSRVYLDFSLYFHPENTHKLRVSVYPVSEEGDGEAPIDRNQNPYRPFQMDGNVFGRSKRHVLVVGYCPGTNMYTYEWDKDYEIA</sequence>
<gene>
    <name evidence="4" type="ORF">TCIL3000_10_9030</name>
</gene>
<evidence type="ECO:0000259" key="3">
    <source>
        <dbReference type="Pfam" id="PF18189"/>
    </source>
</evidence>
<dbReference type="VEuPathDB" id="TriTrypDB:TcIL3000_10_9030"/>
<accession>G0UXK9</accession>
<evidence type="ECO:0000256" key="1">
    <source>
        <dbReference type="SAM" id="MobiDB-lite"/>
    </source>
</evidence>
<feature type="region of interest" description="Disordered" evidence="1">
    <location>
        <begin position="630"/>
        <end position="660"/>
    </location>
</feature>
<proteinExistence type="predicted"/>
<dbReference type="InterPro" id="IPR040592">
    <property type="entry name" value="RIF5_SNase_2"/>
</dbReference>
<organism evidence="4">
    <name type="scientific">Trypanosoma congolense (strain IL3000)</name>
    <dbReference type="NCBI Taxonomy" id="1068625"/>
    <lineage>
        <taxon>Eukaryota</taxon>
        <taxon>Discoba</taxon>
        <taxon>Euglenozoa</taxon>
        <taxon>Kinetoplastea</taxon>
        <taxon>Metakinetoplastina</taxon>
        <taxon>Trypanosomatida</taxon>
        <taxon>Trypanosomatidae</taxon>
        <taxon>Trypanosoma</taxon>
        <taxon>Nannomonas</taxon>
    </lineage>
</organism>
<dbReference type="Pfam" id="PF18189">
    <property type="entry name" value="RIF5_SNase_2"/>
    <property type="match status" value="1"/>
</dbReference>
<protein>
    <submittedName>
        <fullName evidence="4">Uncharacterized protein</fullName>
    </submittedName>
</protein>
<feature type="domain" description="TbRIF5 SNase" evidence="3">
    <location>
        <begin position="172"/>
        <end position="343"/>
    </location>
</feature>